<protein>
    <submittedName>
        <fullName evidence="2">Uncharacterized protein</fullName>
    </submittedName>
</protein>
<feature type="region of interest" description="Disordered" evidence="1">
    <location>
        <begin position="1"/>
        <end position="130"/>
    </location>
</feature>
<evidence type="ECO:0000256" key="1">
    <source>
        <dbReference type="SAM" id="MobiDB-lite"/>
    </source>
</evidence>
<reference evidence="3" key="1">
    <citation type="journal article" date="2019" name="Int. J. Syst. Evol. Microbiol.">
        <title>The Global Catalogue of Microorganisms (GCM) 10K type strain sequencing project: providing services to taxonomists for standard genome sequencing and annotation.</title>
        <authorList>
            <consortium name="The Broad Institute Genomics Platform"/>
            <consortium name="The Broad Institute Genome Sequencing Center for Infectious Disease"/>
            <person name="Wu L."/>
            <person name="Ma J."/>
        </authorList>
    </citation>
    <scope>NUCLEOTIDE SEQUENCE [LARGE SCALE GENOMIC DNA]</scope>
    <source>
        <strain evidence="3">JCM 17939</strain>
    </source>
</reference>
<evidence type="ECO:0000313" key="3">
    <source>
        <dbReference type="Proteomes" id="UP001501442"/>
    </source>
</evidence>
<feature type="compositionally biased region" description="Low complexity" evidence="1">
    <location>
        <begin position="112"/>
        <end position="124"/>
    </location>
</feature>
<comment type="caution">
    <text evidence="2">The sequence shown here is derived from an EMBL/GenBank/DDBJ whole genome shotgun (WGS) entry which is preliminary data.</text>
</comment>
<accession>A0ABP8UB54</accession>
<dbReference type="EMBL" id="BAABHK010000005">
    <property type="protein sequence ID" value="GAA4628070.1"/>
    <property type="molecule type" value="Genomic_DNA"/>
</dbReference>
<dbReference type="Proteomes" id="UP001501442">
    <property type="component" value="Unassembled WGS sequence"/>
</dbReference>
<organism evidence="2 3">
    <name type="scientific">Actinoallomurus vinaceus</name>
    <dbReference type="NCBI Taxonomy" id="1080074"/>
    <lineage>
        <taxon>Bacteria</taxon>
        <taxon>Bacillati</taxon>
        <taxon>Actinomycetota</taxon>
        <taxon>Actinomycetes</taxon>
        <taxon>Streptosporangiales</taxon>
        <taxon>Thermomonosporaceae</taxon>
        <taxon>Actinoallomurus</taxon>
    </lineage>
</organism>
<feature type="compositionally biased region" description="Polar residues" evidence="1">
    <location>
        <begin position="81"/>
        <end position="90"/>
    </location>
</feature>
<sequence length="130" mass="12987">MIADAGSRYGTRGTSTRPAPSMPRRRDDDRDDPVRTLRLDVLPVMPVPRLAPVTGADRAEARVEAGLEAGLAEAPPAAGSSPHTSQYPSTTVPPHPGLAQRSSGAGDGAGTAAGAAVAAGAAAAVPQTSQ</sequence>
<gene>
    <name evidence="2" type="ORF">GCM10023196_042910</name>
</gene>
<dbReference type="RefSeq" id="WP_425551217.1">
    <property type="nucleotide sequence ID" value="NZ_BAABHK010000005.1"/>
</dbReference>
<feature type="compositionally biased region" description="Basic and acidic residues" evidence="1">
    <location>
        <begin position="24"/>
        <end position="38"/>
    </location>
</feature>
<evidence type="ECO:0000313" key="2">
    <source>
        <dbReference type="EMBL" id="GAA4628070.1"/>
    </source>
</evidence>
<feature type="compositionally biased region" description="Low complexity" evidence="1">
    <location>
        <begin position="66"/>
        <end position="78"/>
    </location>
</feature>
<keyword evidence="3" id="KW-1185">Reference proteome</keyword>
<proteinExistence type="predicted"/>
<name>A0ABP8UB54_9ACTN</name>